<dbReference type="EMBL" id="LT670848">
    <property type="protein sequence ID" value="SHN08832.1"/>
    <property type="molecule type" value="Genomic_DNA"/>
</dbReference>
<accession>A0A1M7NXF4</accession>
<proteinExistence type="predicted"/>
<sequence length="79" mass="9618">MDLQTRKKEFVDEFLKIQNEKAIARFEKLLKREKQSSEENIEPMSQEQLDSDIEKSLEDSKNDRVMEAKELKRKMREWN</sequence>
<dbReference type="RefSeq" id="WP_079736406.1">
    <property type="nucleotide sequence ID" value="NZ_LT670848.1"/>
</dbReference>
<evidence type="ECO:0000313" key="3">
    <source>
        <dbReference type="Proteomes" id="UP000190235"/>
    </source>
</evidence>
<feature type="compositionally biased region" description="Basic and acidic residues" evidence="1">
    <location>
        <begin position="52"/>
        <end position="65"/>
    </location>
</feature>
<dbReference type="Proteomes" id="UP000190235">
    <property type="component" value="Chromosome I"/>
</dbReference>
<gene>
    <name evidence="2" type="ORF">SAMN05878281_3531</name>
</gene>
<evidence type="ECO:0000313" key="2">
    <source>
        <dbReference type="EMBL" id="SHN08832.1"/>
    </source>
</evidence>
<evidence type="ECO:0000256" key="1">
    <source>
        <dbReference type="SAM" id="MobiDB-lite"/>
    </source>
</evidence>
<dbReference type="AlphaFoldDB" id="A0A1M7NXF4"/>
<name>A0A1M7NXF4_9FLAO</name>
<dbReference type="OrthoDB" id="773198at2"/>
<reference evidence="3" key="1">
    <citation type="submission" date="2016-11" db="EMBL/GenBank/DDBJ databases">
        <authorList>
            <person name="Varghese N."/>
            <person name="Submissions S."/>
        </authorList>
    </citation>
    <scope>NUCLEOTIDE SEQUENCE [LARGE SCALE GENOMIC DNA]</scope>
    <source>
        <strain evidence="3">ACAM 48</strain>
    </source>
</reference>
<keyword evidence="3" id="KW-1185">Reference proteome</keyword>
<feature type="region of interest" description="Disordered" evidence="1">
    <location>
        <begin position="33"/>
        <end position="65"/>
    </location>
</feature>
<organism evidence="2 3">
    <name type="scientific">Salegentibacter salegens</name>
    <dbReference type="NCBI Taxonomy" id="143223"/>
    <lineage>
        <taxon>Bacteria</taxon>
        <taxon>Pseudomonadati</taxon>
        <taxon>Bacteroidota</taxon>
        <taxon>Flavobacteriia</taxon>
        <taxon>Flavobacteriales</taxon>
        <taxon>Flavobacteriaceae</taxon>
        <taxon>Salegentibacter</taxon>
    </lineage>
</organism>
<dbReference type="STRING" id="143223.SAMN05878281_3531"/>
<protein>
    <submittedName>
        <fullName evidence="2">Uncharacterized protein</fullName>
    </submittedName>
</protein>